<dbReference type="RefSeq" id="WP_015786075.1">
    <property type="nucleotide sequence ID" value="NC_013159.1"/>
</dbReference>
<accession>C7MTM9</accession>
<dbReference type="AlphaFoldDB" id="C7MTM9"/>
<dbReference type="HOGENOM" id="CLU_081588_1_0_11"/>
<dbReference type="InterPro" id="IPR038287">
    <property type="entry name" value="Cse2_sf"/>
</dbReference>
<keyword evidence="2" id="KW-1185">Reference proteome</keyword>
<organism evidence="1 2">
    <name type="scientific">Saccharomonospora viridis (strain ATCC 15386 / DSM 43017 / JCM 3036 / CCUG 5913 / NBRC 12207 / NCIMB 9602 / P101)</name>
    <name type="common">Thermoactinomyces viridis</name>
    <dbReference type="NCBI Taxonomy" id="471857"/>
    <lineage>
        <taxon>Bacteria</taxon>
        <taxon>Bacillati</taxon>
        <taxon>Actinomycetota</taxon>
        <taxon>Actinomycetes</taxon>
        <taxon>Pseudonocardiales</taxon>
        <taxon>Pseudonocardiaceae</taxon>
        <taxon>Saccharomonospora</taxon>
    </lineage>
</organism>
<dbReference type="eggNOG" id="ENOG5033037">
    <property type="taxonomic scope" value="Bacteria"/>
</dbReference>
<dbReference type="NCBIfam" id="TIGR02548">
    <property type="entry name" value="casB_cse2"/>
    <property type="match status" value="1"/>
</dbReference>
<dbReference type="STRING" id="471857.Svir_17340"/>
<gene>
    <name evidence="1" type="ordered locus">Svir_17340</name>
</gene>
<evidence type="ECO:0000313" key="2">
    <source>
        <dbReference type="Proteomes" id="UP000000841"/>
    </source>
</evidence>
<dbReference type="Gene3D" id="1.10.520.40">
    <property type="entry name" value="CRISPR-associated protein Cse2"/>
    <property type="match status" value="1"/>
</dbReference>
<name>C7MTM9_SACVD</name>
<dbReference type="Pfam" id="PF09485">
    <property type="entry name" value="CRISPR_Cse2"/>
    <property type="match status" value="1"/>
</dbReference>
<protein>
    <submittedName>
        <fullName evidence="1">CRISPR-associated protein, Cse2 family</fullName>
    </submittedName>
</protein>
<dbReference type="KEGG" id="svi:Svir_17340"/>
<dbReference type="Proteomes" id="UP000000841">
    <property type="component" value="Chromosome"/>
</dbReference>
<sequence length="193" mass="22063">MTSRHWHRYVTALTRNEKEPWPAGTGPEDLAALRSGLGREAGTVPKMWRYYSTEIDDAAVRWGDTVPPELAAEHAALALFGLHQRAKTTPMHKKGIHPAAALLRLRRHTDKVSPEALDRRVAIAVSSPSVAVLCTRLRGLVEQLRLIDQPWDYDLLHTDLKDWHYPHRRDRVRRRWALAYRTWTETDTGNPGA</sequence>
<dbReference type="EMBL" id="CP001683">
    <property type="protein sequence ID" value="ACU96762.1"/>
    <property type="molecule type" value="Genomic_DNA"/>
</dbReference>
<dbReference type="InterPro" id="IPR013382">
    <property type="entry name" value="CRISPR-assoc_prot_Cse2"/>
</dbReference>
<evidence type="ECO:0000313" key="1">
    <source>
        <dbReference type="EMBL" id="ACU96762.1"/>
    </source>
</evidence>
<reference evidence="1 2" key="1">
    <citation type="journal article" date="2009" name="Stand. Genomic Sci.">
        <title>Complete genome sequence of Saccharomonospora viridis type strain (P101).</title>
        <authorList>
            <person name="Pati A."/>
            <person name="Sikorski J."/>
            <person name="Nolan M."/>
            <person name="Lapidus A."/>
            <person name="Copeland A."/>
            <person name="Glavina Del Rio T."/>
            <person name="Lucas S."/>
            <person name="Chen F."/>
            <person name="Tice H."/>
            <person name="Pitluck S."/>
            <person name="Cheng J.F."/>
            <person name="Chertkov O."/>
            <person name="Brettin T."/>
            <person name="Han C."/>
            <person name="Detter J.C."/>
            <person name="Kuske C."/>
            <person name="Bruce D."/>
            <person name="Goodwin L."/>
            <person name="Chain P."/>
            <person name="D'haeseleer P."/>
            <person name="Chen A."/>
            <person name="Palaniappan K."/>
            <person name="Ivanova N."/>
            <person name="Mavromatis K."/>
            <person name="Mikhailova N."/>
            <person name="Rohde M."/>
            <person name="Tindall B.J."/>
            <person name="Goker M."/>
            <person name="Bristow J."/>
            <person name="Eisen J.A."/>
            <person name="Markowitz V."/>
            <person name="Hugenholtz P."/>
            <person name="Kyrpides N.C."/>
            <person name="Klenk H.P."/>
        </authorList>
    </citation>
    <scope>NUCLEOTIDE SEQUENCE [LARGE SCALE GENOMIC DNA]</scope>
    <source>
        <strain evidence="2">ATCC 15386 / DSM 43017 / JCM 3036 / NBRC 12207 / P101</strain>
    </source>
</reference>
<proteinExistence type="predicted"/>